<evidence type="ECO:0000313" key="3">
    <source>
        <dbReference type="EMBL" id="QDY70345.1"/>
    </source>
</evidence>
<accession>A0A5B8I8K3</accession>
<dbReference type="AlphaFoldDB" id="A0A5B8I8K3"/>
<dbReference type="EMBL" id="CP042262">
    <property type="protein sequence ID" value="QDY70345.1"/>
    <property type="molecule type" value="Genomic_DNA"/>
</dbReference>
<dbReference type="RefSeq" id="WP_146365763.1">
    <property type="nucleotide sequence ID" value="NZ_CP042262.1"/>
</dbReference>
<dbReference type="InterPro" id="IPR037972">
    <property type="entry name" value="RepB_N"/>
</dbReference>
<feature type="domain" description="ParB-like N-terminal" evidence="2">
    <location>
        <begin position="82"/>
        <end position="184"/>
    </location>
</feature>
<evidence type="ECO:0000259" key="2">
    <source>
        <dbReference type="SMART" id="SM00470"/>
    </source>
</evidence>
<geneLocation type="plasmid" evidence="3 4">
    <name>unnamed1</name>
</geneLocation>
<sequence length="361" mass="39937">MTRKRLGAIDRTSVTEMRGAAEKAARERRGVAAGKAPPIAQVAGTAARTIEDEMLRLRKENESLQGTSEKWQQAEQDGLLVHILSLDDIDVHSLSRDRRTLDRDGEAWHELKASLQARGQQVPIEVGARNSLNGKRRLISGYRRWSALKELYDETGDESFSRVKALVSRARDTVGDMVAMIEENEIRQAISFYERGRICCVAAEQGICESVDDAILTLFGNSSRNRRYKIRNFTVIHARLGSYLDFPEYIGERLGAKLAQALKDGREDELVTALSDRETKFSAPAEELDLLEAFVGRKGVFSKAKKSAPAPEISASVSKGSVVYAATVEKNGRVSIKVDGLKVADAEELNAFLIKIAEDTL</sequence>
<dbReference type="InterPro" id="IPR003115">
    <property type="entry name" value="ParB_N"/>
</dbReference>
<dbReference type="CDD" id="cd16405">
    <property type="entry name" value="RepB_like_N"/>
    <property type="match status" value="1"/>
</dbReference>
<dbReference type="Proteomes" id="UP000318483">
    <property type="component" value="Plasmid unnamed1"/>
</dbReference>
<evidence type="ECO:0000313" key="4">
    <source>
        <dbReference type="Proteomes" id="UP000318483"/>
    </source>
</evidence>
<dbReference type="Gene3D" id="3.90.1530.30">
    <property type="match status" value="1"/>
</dbReference>
<dbReference type="SMART" id="SM00470">
    <property type="entry name" value="ParB"/>
    <property type="match status" value="1"/>
</dbReference>
<keyword evidence="1" id="KW-0175">Coiled coil</keyword>
<dbReference type="KEGG" id="lit:FPZ52_11425"/>
<proteinExistence type="predicted"/>
<dbReference type="SUPFAM" id="SSF110849">
    <property type="entry name" value="ParB/Sulfiredoxin"/>
    <property type="match status" value="1"/>
</dbReference>
<gene>
    <name evidence="3" type="ORF">FPZ52_11425</name>
</gene>
<dbReference type="OrthoDB" id="7812516at2"/>
<name>A0A5B8I8K3_9RHOB</name>
<protein>
    <submittedName>
        <fullName evidence="3">Chromosome partitioning protein ParB</fullName>
    </submittedName>
</protein>
<keyword evidence="4" id="KW-1185">Reference proteome</keyword>
<organism evidence="3 4">
    <name type="scientific">Qingshengfaniella alkalisoli</name>
    <dbReference type="NCBI Taxonomy" id="2599296"/>
    <lineage>
        <taxon>Bacteria</taxon>
        <taxon>Pseudomonadati</taxon>
        <taxon>Pseudomonadota</taxon>
        <taxon>Alphaproteobacteria</taxon>
        <taxon>Rhodobacterales</taxon>
        <taxon>Paracoccaceae</taxon>
        <taxon>Qingshengfaniella</taxon>
    </lineage>
</organism>
<reference evidence="3 4" key="1">
    <citation type="submission" date="2019-07" db="EMBL/GenBank/DDBJ databases">
        <title>Litoreibacter alkalisoli sp. nov., isolated from saline-alkaline soil.</title>
        <authorList>
            <person name="Wang S."/>
            <person name="Xu L."/>
            <person name="Xing Y.-T."/>
            <person name="Sun J.-Q."/>
        </authorList>
    </citation>
    <scope>NUCLEOTIDE SEQUENCE [LARGE SCALE GENOMIC DNA]</scope>
    <source>
        <strain evidence="3 4">LN3S51</strain>
        <plasmid evidence="3 4">unnamed1</plasmid>
    </source>
</reference>
<dbReference type="InterPro" id="IPR036086">
    <property type="entry name" value="ParB/Sulfiredoxin_sf"/>
</dbReference>
<evidence type="ECO:0000256" key="1">
    <source>
        <dbReference type="SAM" id="Coils"/>
    </source>
</evidence>
<feature type="coiled-coil region" evidence="1">
    <location>
        <begin position="47"/>
        <end position="74"/>
    </location>
</feature>
<keyword evidence="3" id="KW-0614">Plasmid</keyword>